<name>A0A8J6CVI6_9ROSI</name>
<keyword evidence="2" id="KW-1185">Reference proteome</keyword>
<organism evidence="1 2">
    <name type="scientific">Gossypium anomalum</name>
    <dbReference type="NCBI Taxonomy" id="47600"/>
    <lineage>
        <taxon>Eukaryota</taxon>
        <taxon>Viridiplantae</taxon>
        <taxon>Streptophyta</taxon>
        <taxon>Embryophyta</taxon>
        <taxon>Tracheophyta</taxon>
        <taxon>Spermatophyta</taxon>
        <taxon>Magnoliopsida</taxon>
        <taxon>eudicotyledons</taxon>
        <taxon>Gunneridae</taxon>
        <taxon>Pentapetalae</taxon>
        <taxon>rosids</taxon>
        <taxon>malvids</taxon>
        <taxon>Malvales</taxon>
        <taxon>Malvaceae</taxon>
        <taxon>Malvoideae</taxon>
        <taxon>Gossypium</taxon>
    </lineage>
</organism>
<gene>
    <name evidence="1" type="ORF">CXB51_017020</name>
</gene>
<evidence type="ECO:0000313" key="2">
    <source>
        <dbReference type="Proteomes" id="UP000701853"/>
    </source>
</evidence>
<proteinExistence type="predicted"/>
<dbReference type="AlphaFoldDB" id="A0A8J6CVI6"/>
<evidence type="ECO:0000313" key="1">
    <source>
        <dbReference type="EMBL" id="KAG8488992.1"/>
    </source>
</evidence>
<reference evidence="1 2" key="1">
    <citation type="journal article" date="2021" name="bioRxiv">
        <title>The Gossypium anomalum genome as a resource for cotton improvement and evolutionary analysis of hybrid incompatibility.</title>
        <authorList>
            <person name="Grover C.E."/>
            <person name="Yuan D."/>
            <person name="Arick M.A."/>
            <person name="Miller E.R."/>
            <person name="Hu G."/>
            <person name="Peterson D.G."/>
            <person name="Wendel J.F."/>
            <person name="Udall J.A."/>
        </authorList>
    </citation>
    <scope>NUCLEOTIDE SEQUENCE [LARGE SCALE GENOMIC DNA]</scope>
    <source>
        <strain evidence="1">JFW-Udall</strain>
        <tissue evidence="1">Leaf</tissue>
    </source>
</reference>
<comment type="caution">
    <text evidence="1">The sequence shown here is derived from an EMBL/GenBank/DDBJ whole genome shotgun (WGS) entry which is preliminary data.</text>
</comment>
<dbReference type="Proteomes" id="UP000701853">
    <property type="component" value="Chromosome 7"/>
</dbReference>
<accession>A0A8J6CVI6</accession>
<sequence length="106" mass="13210">MRVFLLMRHRQTLLIKLLIEANEYLWLYTIQWMLCMLWEMKFQKKDELYFFAIKMFQMPMFLNLDPDNRVWWLRRVYVEKNPNTSFSFLLATSLFPFQPFYQPAPP</sequence>
<protein>
    <submittedName>
        <fullName evidence="1">Uncharacterized protein</fullName>
    </submittedName>
</protein>
<dbReference type="EMBL" id="JAHUZN010000007">
    <property type="protein sequence ID" value="KAG8488992.1"/>
    <property type="molecule type" value="Genomic_DNA"/>
</dbReference>